<organism evidence="12 13">
    <name type="scientific">Lasiodiplodia theobromae</name>
    <dbReference type="NCBI Taxonomy" id="45133"/>
    <lineage>
        <taxon>Eukaryota</taxon>
        <taxon>Fungi</taxon>
        <taxon>Dikarya</taxon>
        <taxon>Ascomycota</taxon>
        <taxon>Pezizomycotina</taxon>
        <taxon>Dothideomycetes</taxon>
        <taxon>Dothideomycetes incertae sedis</taxon>
        <taxon>Botryosphaeriales</taxon>
        <taxon>Botryosphaeriaceae</taxon>
        <taxon>Lasiodiplodia</taxon>
    </lineage>
</organism>
<dbReference type="CDD" id="cd03232">
    <property type="entry name" value="ABCG_PDR_domain2"/>
    <property type="match status" value="1"/>
</dbReference>
<dbReference type="SMART" id="SM00382">
    <property type="entry name" value="AAA"/>
    <property type="match status" value="2"/>
</dbReference>
<dbReference type="GO" id="GO:0016887">
    <property type="term" value="F:ATP hydrolysis activity"/>
    <property type="evidence" value="ECO:0007669"/>
    <property type="project" value="InterPro"/>
</dbReference>
<dbReference type="Pfam" id="PF00005">
    <property type="entry name" value="ABC_tran"/>
    <property type="match status" value="2"/>
</dbReference>
<dbReference type="InterPro" id="IPR034003">
    <property type="entry name" value="ABCG_PDR_2"/>
</dbReference>
<dbReference type="Proteomes" id="UP000325902">
    <property type="component" value="Unassembled WGS sequence"/>
</dbReference>
<dbReference type="Pfam" id="PF01061">
    <property type="entry name" value="ABC2_membrane"/>
    <property type="match status" value="2"/>
</dbReference>
<dbReference type="SUPFAM" id="SSF51905">
    <property type="entry name" value="FAD/NAD(P)-binding domain"/>
    <property type="match status" value="1"/>
</dbReference>
<evidence type="ECO:0000313" key="12">
    <source>
        <dbReference type="EMBL" id="KAB2576460.1"/>
    </source>
</evidence>
<dbReference type="Gene3D" id="3.40.50.300">
    <property type="entry name" value="P-loop containing nucleotide triphosphate hydrolases"/>
    <property type="match status" value="2"/>
</dbReference>
<feature type="transmembrane region" description="Helical" evidence="10">
    <location>
        <begin position="527"/>
        <end position="548"/>
    </location>
</feature>
<keyword evidence="13" id="KW-1185">Reference proteome</keyword>
<evidence type="ECO:0000256" key="4">
    <source>
        <dbReference type="ARBA" id="ARBA00022692"/>
    </source>
</evidence>
<name>A0A5N5DG28_9PEZI</name>
<evidence type="ECO:0000256" key="5">
    <source>
        <dbReference type="ARBA" id="ARBA00022741"/>
    </source>
</evidence>
<feature type="transmembrane region" description="Helical" evidence="10">
    <location>
        <begin position="1157"/>
        <end position="1175"/>
    </location>
</feature>
<dbReference type="InterPro" id="IPR013525">
    <property type="entry name" value="ABC2_TM"/>
</dbReference>
<evidence type="ECO:0000259" key="11">
    <source>
        <dbReference type="PROSITE" id="PS50893"/>
    </source>
</evidence>
<comment type="similarity">
    <text evidence="2">Belongs to the ABC transporter superfamily. ABCG family. PDR (TC 3.A.1.205) subfamily.</text>
</comment>
<keyword evidence="5" id="KW-0547">Nucleotide-binding</keyword>
<dbReference type="OrthoDB" id="245989at2759"/>
<gene>
    <name evidence="12" type="primary">patM</name>
    <name evidence="12" type="ORF">DBV05_g4991</name>
</gene>
<dbReference type="GO" id="GO:0005524">
    <property type="term" value="F:ATP binding"/>
    <property type="evidence" value="ECO:0007669"/>
    <property type="project" value="UniProtKB-KW"/>
</dbReference>
<dbReference type="Pfam" id="PF06422">
    <property type="entry name" value="PDR_CDR"/>
    <property type="match status" value="1"/>
</dbReference>
<dbReference type="InterPro" id="IPR010929">
    <property type="entry name" value="PDR_CDR_ABC"/>
</dbReference>
<protein>
    <submittedName>
        <fullName evidence="12">ABC transporter patM</fullName>
    </submittedName>
</protein>
<keyword evidence="8 10" id="KW-0472">Membrane</keyword>
<dbReference type="InterPro" id="IPR006076">
    <property type="entry name" value="FAD-dep_OxRdtase"/>
</dbReference>
<feature type="transmembrane region" description="Helical" evidence="10">
    <location>
        <begin position="1118"/>
        <end position="1136"/>
    </location>
</feature>
<keyword evidence="4 10" id="KW-0812">Transmembrane</keyword>
<evidence type="ECO:0000256" key="3">
    <source>
        <dbReference type="ARBA" id="ARBA00022448"/>
    </source>
</evidence>
<proteinExistence type="inferred from homology"/>
<evidence type="ECO:0000256" key="1">
    <source>
        <dbReference type="ARBA" id="ARBA00004141"/>
    </source>
</evidence>
<evidence type="ECO:0000256" key="6">
    <source>
        <dbReference type="ARBA" id="ARBA00022840"/>
    </source>
</evidence>
<dbReference type="PROSITE" id="PS50893">
    <property type="entry name" value="ABC_TRANSPORTER_2"/>
    <property type="match status" value="2"/>
</dbReference>
<comment type="subcellular location">
    <subcellularLocation>
        <location evidence="1">Membrane</location>
        <topology evidence="1">Multi-pass membrane protein</topology>
    </subcellularLocation>
</comment>
<dbReference type="Gene3D" id="3.30.9.10">
    <property type="entry name" value="D-Amino Acid Oxidase, subunit A, domain 2"/>
    <property type="match status" value="2"/>
</dbReference>
<evidence type="ECO:0000256" key="9">
    <source>
        <dbReference type="SAM" id="MobiDB-lite"/>
    </source>
</evidence>
<dbReference type="InterPro" id="IPR003593">
    <property type="entry name" value="AAA+_ATPase"/>
</dbReference>
<dbReference type="EMBL" id="VCHE01000024">
    <property type="protein sequence ID" value="KAB2576460.1"/>
    <property type="molecule type" value="Genomic_DNA"/>
</dbReference>
<keyword evidence="6" id="KW-0067">ATP-binding</keyword>
<feature type="transmembrane region" description="Helical" evidence="10">
    <location>
        <begin position="487"/>
        <end position="507"/>
    </location>
</feature>
<keyword evidence="7 10" id="KW-1133">Transmembrane helix</keyword>
<dbReference type="SUPFAM" id="SSF52540">
    <property type="entry name" value="P-loop containing nucleoside triphosphate hydrolases"/>
    <property type="match status" value="2"/>
</dbReference>
<dbReference type="PANTHER" id="PTHR19241">
    <property type="entry name" value="ATP-BINDING CASSETTE TRANSPORTER"/>
    <property type="match status" value="1"/>
</dbReference>
<dbReference type="InterPro" id="IPR003439">
    <property type="entry name" value="ABC_transporter-like_ATP-bd"/>
</dbReference>
<dbReference type="GO" id="GO:0016020">
    <property type="term" value="C:membrane"/>
    <property type="evidence" value="ECO:0007669"/>
    <property type="project" value="UniProtKB-SubCell"/>
</dbReference>
<feature type="region of interest" description="Disordered" evidence="9">
    <location>
        <begin position="707"/>
        <end position="736"/>
    </location>
</feature>
<feature type="domain" description="ABC transporter" evidence="11">
    <location>
        <begin position="743"/>
        <end position="993"/>
    </location>
</feature>
<dbReference type="Pfam" id="PF01266">
    <property type="entry name" value="DAO"/>
    <property type="match status" value="1"/>
</dbReference>
<dbReference type="InterPro" id="IPR027417">
    <property type="entry name" value="P-loop_NTPase"/>
</dbReference>
<dbReference type="InterPro" id="IPR036188">
    <property type="entry name" value="FAD/NAD-bd_sf"/>
</dbReference>
<comment type="caution">
    <text evidence="12">The sequence shown here is derived from an EMBL/GenBank/DDBJ whole genome shotgun (WGS) entry which is preliminary data.</text>
</comment>
<dbReference type="FunFam" id="3.40.50.300:FF:000054">
    <property type="entry name" value="ABC multidrug transporter atrF"/>
    <property type="match status" value="1"/>
</dbReference>
<accession>A0A5N5DG28</accession>
<feature type="domain" description="ABC transporter" evidence="11">
    <location>
        <begin position="71"/>
        <end position="321"/>
    </location>
</feature>
<feature type="region of interest" description="Disordered" evidence="9">
    <location>
        <begin position="1031"/>
        <end position="1059"/>
    </location>
</feature>
<dbReference type="Gene3D" id="3.50.50.60">
    <property type="entry name" value="FAD/NAD(P)-binding domain"/>
    <property type="match status" value="2"/>
</dbReference>
<feature type="transmembrane region" description="Helical" evidence="10">
    <location>
        <begin position="660"/>
        <end position="682"/>
    </location>
</feature>
<sequence length="1737" mass="192906">MKGEDEKAMDSSASNDIQKQIDEQVSLFLEGTPEPHSQGSLDVRFRNLNVIGAGLGAQKTPTVTNAALHLLQTFNPARWLSPPPVATRKLLHSFTGTVRGGEMLLVLGKPGSGCTTFLKTLANMRQEYHAIEGEVVIGSDDAVRMKTDFPGEFAFSSEDDIHFSSLSVATTLQFSVNARTSQALPSRSQAVKKTLDSLLDLFGLSHVQNISVGDDYKRGVSGGQRHRVTVAEAVSTRSGVMCLDNPTRGLDSSTALKLVQIMRSYTNQRGAATIMSIYQASDAMAQLFDKVLIINAGREIYFGPLEESKQYFEDLGFYYDPRMSLTDFLTTMSGDHRSRIVRQGFSGPPPPITPEDFEAAFKRSKYWSALIDETSMTPDAPKRNGKIGYALPFWQQVYQCMIRQHRVQLTDRGPWVAEAAGLLAQALMLGTLYWDQQAVTRGLYTRAAALFFNVLVMVLQAFAEFGNTFAQRPILLRHEGMMLYRPAAYALGQILADMPWKAAIVLYNLPTYILANFQRSADKFFTWFFVLYCAIMSLGVMFRAIAVFTVSPTRAILPVGLLVNVLIVYTGFYVTPPGMKVWLGWIRYLNPIYYSFEGVMVNEIVGSHYRCSQPDTIPVGRSYNNSRYQTCAVQGFESGASFLEGDAYLDAFYDFHGQHLWRNVGIVLGFFLMFSVAVMIGMERFKMPAGKLATVFFSTGIPTLRHTSDVESQQSGSSDGEKEDDGQSSSAQDTSTYHHVEIVKTQQTFSWKDLCIDVKTADGTKRLLDNVSGYLKPGSMTALMGMSGAGKTTLLNALSHRANIGTLTGSMFLSTTPLPRSFKRRTGFVHQQDVHLSTSTVREALRLVAYLRQPAATPRAAKDAYVERVLDLLEMRDVADALIGAAGENGLSLERRKRVSIAVELAAKPDVLLFCDEPTSGLDGDSALEVVRLLRKLADNGLTVLCTIHQPAARLMRAFDELLLLVPGGKTAYCGPLGEDCGDVLEYFGRHTRKCEVWENPADYFLAESVNPDVDWFRLWQESPEYEQLRRKLEGAGDSGEPSSLTSNNNNSTDDDDPERYAATTWEQLRVVTHRAFTDYWRDPDYVLGKFHLNIGMGLINSLTYLQLRTSLTDMRSAMFSIFVSIITGPVIALAVEPRFTRLRAHFLARERDSNTYRWPVFVAAAVAVELPWALAGGCVYWCLWHYAVGFPYDAGRAAYAFLMYELYTVFVTGVAQMTAACFPTAQGAQMATGFVFLIVNTFNGPLSPPPLTPRGWRWIYTVSPLYYFVEAMAANAVHGRAVECAPGETSVFFTPPGGPSSCRDYAADYFAAENSTGYLLDSSAEGRSGVFGLSLAVVLKERGYKVTVFDQHRYDETGYLPGIDASIQAASVDENKIFRASYGTKLHYQRLALESREAWCLLNETRRNENPSHGDSEDLFVGCGMLRVQPTEELGALERETLANMERAGLRDTQFVKGNPADCERAASLGWASKLLQFEIPDAPVRTTYEAVLDSLAGFTKCSEACAHFQKLLPDLSYHLESSGGSIATFKIDRDDTYLWDKYSPEKFPVMTWKSAPRDSDGKDTGSVYVFPRTPDGLVKIGYRGIKFTNFQPAPTGTPFTQEKQWSVPLPPAESLTIPPPAVAAIRTFVSIFLPEFKDVPFHSTKLCWYTDSLDNSFVIDYVPTYAHRSVFVCTGGSGHGAKFLPVLGEHAADIFENGDESSSYMRHFWRWRNDAPRRNGLEEGPNGPRNIATEK</sequence>
<feature type="transmembrane region" description="Helical" evidence="10">
    <location>
        <begin position="555"/>
        <end position="574"/>
    </location>
</feature>
<evidence type="ECO:0000313" key="13">
    <source>
        <dbReference type="Proteomes" id="UP000325902"/>
    </source>
</evidence>
<feature type="transmembrane region" description="Helical" evidence="10">
    <location>
        <begin position="446"/>
        <end position="466"/>
    </location>
</feature>
<evidence type="ECO:0000256" key="7">
    <source>
        <dbReference type="ARBA" id="ARBA00022989"/>
    </source>
</evidence>
<feature type="transmembrane region" description="Helical" evidence="10">
    <location>
        <begin position="415"/>
        <end position="434"/>
    </location>
</feature>
<evidence type="ECO:0000256" key="8">
    <source>
        <dbReference type="ARBA" id="ARBA00023136"/>
    </source>
</evidence>
<reference evidence="12 13" key="1">
    <citation type="journal article" date="2019" name="Sci. Rep.">
        <title>A multi-omics analysis of the grapevine pathogen Lasiodiplodia theobromae reveals that temperature affects the expression of virulence- and pathogenicity-related genes.</title>
        <authorList>
            <person name="Felix C."/>
            <person name="Meneses R."/>
            <person name="Goncalves M.F.M."/>
            <person name="Tilleman L."/>
            <person name="Duarte A.S."/>
            <person name="Jorrin-Novo J.V."/>
            <person name="Van de Peer Y."/>
            <person name="Deforce D."/>
            <person name="Van Nieuwerburgh F."/>
            <person name="Esteves A.C."/>
            <person name="Alves A."/>
        </authorList>
    </citation>
    <scope>NUCLEOTIDE SEQUENCE [LARGE SCALE GENOMIC DNA]</scope>
    <source>
        <strain evidence="12 13">LA-SOL3</strain>
    </source>
</reference>
<feature type="compositionally biased region" description="Low complexity" evidence="9">
    <location>
        <begin position="1043"/>
        <end position="1052"/>
    </location>
</feature>
<evidence type="ECO:0000256" key="10">
    <source>
        <dbReference type="SAM" id="Phobius"/>
    </source>
</evidence>
<dbReference type="GO" id="GO:0140359">
    <property type="term" value="F:ABC-type transporter activity"/>
    <property type="evidence" value="ECO:0007669"/>
    <property type="project" value="InterPro"/>
</dbReference>
<keyword evidence="3" id="KW-0813">Transport</keyword>
<evidence type="ECO:0000256" key="2">
    <source>
        <dbReference type="ARBA" id="ARBA00006012"/>
    </source>
</evidence>